<feature type="compositionally biased region" description="Basic and acidic residues" evidence="1">
    <location>
        <begin position="42"/>
        <end position="55"/>
    </location>
</feature>
<sequence length="82" mass="8778">MQISTLIFATSLLAISSISAFAQEGRGQGGERRPPPEAFEACEDKSEGDSVTVETRRGDSLSATCQMMNDTLVAVPQDAKRD</sequence>
<dbReference type="KEGG" id="pmes:FX988_01106"/>
<proteinExistence type="predicted"/>
<evidence type="ECO:0000256" key="2">
    <source>
        <dbReference type="SAM" id="SignalP"/>
    </source>
</evidence>
<evidence type="ECO:0000313" key="3">
    <source>
        <dbReference type="EMBL" id="QHJ10884.1"/>
    </source>
</evidence>
<organism evidence="3 4">
    <name type="scientific">Paraglaciecola mesophila</name>
    <dbReference type="NCBI Taxonomy" id="197222"/>
    <lineage>
        <taxon>Bacteria</taxon>
        <taxon>Pseudomonadati</taxon>
        <taxon>Pseudomonadota</taxon>
        <taxon>Gammaproteobacteria</taxon>
        <taxon>Alteromonadales</taxon>
        <taxon>Alteromonadaceae</taxon>
        <taxon>Paraglaciecola</taxon>
    </lineage>
</organism>
<dbReference type="OrthoDB" id="5704257at2"/>
<feature type="region of interest" description="Disordered" evidence="1">
    <location>
        <begin position="23"/>
        <end position="55"/>
    </location>
</feature>
<reference evidence="3 4" key="1">
    <citation type="submission" date="2019-12" db="EMBL/GenBank/DDBJ databases">
        <title>Genome sequencing and assembly of endphytes of Porphyra tenera.</title>
        <authorList>
            <person name="Park J.M."/>
            <person name="Shin R."/>
            <person name="Jo S.H."/>
        </authorList>
    </citation>
    <scope>NUCLEOTIDE SEQUENCE [LARGE SCALE GENOMIC DNA]</scope>
    <source>
        <strain evidence="3 4">GPM4</strain>
    </source>
</reference>
<accession>A0A857JJS4</accession>
<evidence type="ECO:0000313" key="4">
    <source>
        <dbReference type="Proteomes" id="UP000464524"/>
    </source>
</evidence>
<protein>
    <submittedName>
        <fullName evidence="3">Uncharacterized protein</fullName>
    </submittedName>
</protein>
<dbReference type="EMBL" id="CP047656">
    <property type="protein sequence ID" value="QHJ10884.1"/>
    <property type="molecule type" value="Genomic_DNA"/>
</dbReference>
<keyword evidence="4" id="KW-1185">Reference proteome</keyword>
<name>A0A857JJS4_9ALTE</name>
<feature type="chain" id="PRO_5032824084" evidence="2">
    <location>
        <begin position="23"/>
        <end position="82"/>
    </location>
</feature>
<keyword evidence="2" id="KW-0732">Signal</keyword>
<dbReference type="AlphaFoldDB" id="A0A857JJS4"/>
<dbReference type="RefSeq" id="WP_160178687.1">
    <property type="nucleotide sequence ID" value="NZ_CP047656.1"/>
</dbReference>
<feature type="signal peptide" evidence="2">
    <location>
        <begin position="1"/>
        <end position="22"/>
    </location>
</feature>
<evidence type="ECO:0000256" key="1">
    <source>
        <dbReference type="SAM" id="MobiDB-lite"/>
    </source>
</evidence>
<gene>
    <name evidence="3" type="ORF">FX988_01106</name>
</gene>
<dbReference type="Proteomes" id="UP000464524">
    <property type="component" value="Chromosome"/>
</dbReference>